<dbReference type="InterPro" id="IPR009081">
    <property type="entry name" value="PP-bd_ACP"/>
</dbReference>
<dbReference type="Pfam" id="PF00501">
    <property type="entry name" value="AMP-binding"/>
    <property type="match status" value="1"/>
</dbReference>
<keyword evidence="1" id="KW-0596">Phosphopantetheine</keyword>
<dbReference type="CDD" id="cd05930">
    <property type="entry name" value="A_NRPS"/>
    <property type="match status" value="1"/>
</dbReference>
<dbReference type="PANTHER" id="PTHR44845">
    <property type="entry name" value="CARRIER DOMAIN-CONTAINING PROTEIN"/>
    <property type="match status" value="1"/>
</dbReference>
<feature type="domain" description="Carrier" evidence="3">
    <location>
        <begin position="525"/>
        <end position="600"/>
    </location>
</feature>
<dbReference type="RefSeq" id="WP_111635220.1">
    <property type="nucleotide sequence ID" value="NZ_QLLR01000023.1"/>
</dbReference>
<dbReference type="SUPFAM" id="SSF51735">
    <property type="entry name" value="NAD(P)-binding Rossmann-fold domains"/>
    <property type="match status" value="1"/>
</dbReference>
<dbReference type="AlphaFoldDB" id="A0A327SFC5"/>
<dbReference type="Gene3D" id="3.40.50.720">
    <property type="entry name" value="NAD(P)-binding Rossmann-like Domain"/>
    <property type="match status" value="1"/>
</dbReference>
<dbReference type="CDD" id="cd05235">
    <property type="entry name" value="SDR_e1"/>
    <property type="match status" value="1"/>
</dbReference>
<dbReference type="InterPro" id="IPR013120">
    <property type="entry name" value="FAR_NAD-bd"/>
</dbReference>
<dbReference type="Pfam" id="PF00550">
    <property type="entry name" value="PP-binding"/>
    <property type="match status" value="1"/>
</dbReference>
<dbReference type="PRINTS" id="PR00154">
    <property type="entry name" value="AMPBINDING"/>
</dbReference>
<evidence type="ECO:0000313" key="4">
    <source>
        <dbReference type="EMBL" id="RAJ26383.1"/>
    </source>
</evidence>
<dbReference type="InterPro" id="IPR036736">
    <property type="entry name" value="ACP-like_sf"/>
</dbReference>
<gene>
    <name evidence="4" type="ORF">LY11_03827</name>
</gene>
<dbReference type="InterPro" id="IPR010071">
    <property type="entry name" value="AA_adenyl_dom"/>
</dbReference>
<dbReference type="EMBL" id="QLLR01000023">
    <property type="protein sequence ID" value="RAJ26383.1"/>
    <property type="molecule type" value="Genomic_DNA"/>
</dbReference>
<dbReference type="InterPro" id="IPR020845">
    <property type="entry name" value="AMP-binding_CS"/>
</dbReference>
<evidence type="ECO:0000256" key="1">
    <source>
        <dbReference type="ARBA" id="ARBA00022450"/>
    </source>
</evidence>
<dbReference type="SUPFAM" id="SSF47336">
    <property type="entry name" value="ACP-like"/>
    <property type="match status" value="1"/>
</dbReference>
<keyword evidence="2" id="KW-0597">Phosphoprotein</keyword>
<dbReference type="Pfam" id="PF13193">
    <property type="entry name" value="AMP-binding_C"/>
    <property type="match status" value="1"/>
</dbReference>
<dbReference type="NCBIfam" id="TIGR01733">
    <property type="entry name" value="AA-adenyl-dom"/>
    <property type="match status" value="1"/>
</dbReference>
<dbReference type="FunFam" id="3.40.50.980:FF:000001">
    <property type="entry name" value="Non-ribosomal peptide synthetase"/>
    <property type="match status" value="1"/>
</dbReference>
<dbReference type="InterPro" id="IPR045851">
    <property type="entry name" value="AMP-bd_C_sf"/>
</dbReference>
<dbReference type="InterPro" id="IPR025110">
    <property type="entry name" value="AMP-bd_C"/>
</dbReference>
<dbReference type="Gene3D" id="2.30.38.10">
    <property type="entry name" value="Luciferase, Domain 3"/>
    <property type="match status" value="1"/>
</dbReference>
<dbReference type="NCBIfam" id="TIGR01746">
    <property type="entry name" value="Thioester-redct"/>
    <property type="match status" value="1"/>
</dbReference>
<dbReference type="SUPFAM" id="SSF56801">
    <property type="entry name" value="Acetyl-CoA synthetase-like"/>
    <property type="match status" value="1"/>
</dbReference>
<accession>A0A327SFC5</accession>
<evidence type="ECO:0000313" key="5">
    <source>
        <dbReference type="Proteomes" id="UP000249754"/>
    </source>
</evidence>
<dbReference type="PROSITE" id="PS50075">
    <property type="entry name" value="CARRIER"/>
    <property type="match status" value="1"/>
</dbReference>
<dbReference type="Pfam" id="PF07993">
    <property type="entry name" value="NAD_binding_4"/>
    <property type="match status" value="1"/>
</dbReference>
<name>A0A327SFC5_9SPHI</name>
<comment type="caution">
    <text evidence="4">The sequence shown here is derived from an EMBL/GenBank/DDBJ whole genome shotgun (WGS) entry which is preliminary data.</text>
</comment>
<dbReference type="OrthoDB" id="763905at2"/>
<dbReference type="Gene3D" id="3.40.50.980">
    <property type="match status" value="2"/>
</dbReference>
<evidence type="ECO:0000256" key="2">
    <source>
        <dbReference type="ARBA" id="ARBA00022553"/>
    </source>
</evidence>
<dbReference type="Proteomes" id="UP000249754">
    <property type="component" value="Unassembled WGS sequence"/>
</dbReference>
<evidence type="ECO:0000259" key="3">
    <source>
        <dbReference type="PROSITE" id="PS50075"/>
    </source>
</evidence>
<dbReference type="PANTHER" id="PTHR44845:SF6">
    <property type="entry name" value="BETA-ALANINE-ACTIVATING ENZYME"/>
    <property type="match status" value="1"/>
</dbReference>
<reference evidence="4 5" key="1">
    <citation type="submission" date="2018-06" db="EMBL/GenBank/DDBJ databases">
        <title>Genomic Encyclopedia of Archaeal and Bacterial Type Strains, Phase II (KMG-II): from individual species to whole genera.</title>
        <authorList>
            <person name="Goeker M."/>
        </authorList>
    </citation>
    <scope>NUCLEOTIDE SEQUENCE [LARGE SCALE GENOMIC DNA]</scope>
    <source>
        <strain evidence="4 5">DSM 14825</strain>
    </source>
</reference>
<organism evidence="4 5">
    <name type="scientific">Pedobacter cryoconitis</name>
    <dbReference type="NCBI Taxonomy" id="188932"/>
    <lineage>
        <taxon>Bacteria</taxon>
        <taxon>Pseudomonadati</taxon>
        <taxon>Bacteroidota</taxon>
        <taxon>Sphingobacteriia</taxon>
        <taxon>Sphingobacteriales</taxon>
        <taxon>Sphingobacteriaceae</taxon>
        <taxon>Pedobacter</taxon>
    </lineage>
</organism>
<dbReference type="InterPro" id="IPR010080">
    <property type="entry name" value="Thioester_reductase-like_dom"/>
</dbReference>
<dbReference type="InterPro" id="IPR036291">
    <property type="entry name" value="NAD(P)-bd_dom_sf"/>
</dbReference>
<dbReference type="InterPro" id="IPR020459">
    <property type="entry name" value="AMP-binding"/>
</dbReference>
<dbReference type="PROSITE" id="PS00455">
    <property type="entry name" value="AMP_BINDING"/>
    <property type="match status" value="1"/>
</dbReference>
<dbReference type="Gene3D" id="3.30.300.30">
    <property type="match status" value="1"/>
</dbReference>
<protein>
    <submittedName>
        <fullName evidence="4">Amino acid adenylation domain-containing protein/thioester reductase-like protein</fullName>
    </submittedName>
</protein>
<proteinExistence type="predicted"/>
<dbReference type="Gene3D" id="1.10.1200.10">
    <property type="entry name" value="ACP-like"/>
    <property type="match status" value="1"/>
</dbReference>
<dbReference type="InterPro" id="IPR000873">
    <property type="entry name" value="AMP-dep_synth/lig_dom"/>
</dbReference>
<sequence>MASKSSILPEQASQLPLVFSSTILTLFTEKVKSNPKQNAATFMHQQISYQDLDKKSSLLASQLISYGAKPGMLIPIWLDRSLEWLTAVIAVLKTGAAYIPIDPAYPIKRVEYILTDAKTSLLIANSKNAKILQHNNQTEIVILDHLEELKGEYDVLSVPETDLQDLAYVIYTSGSTGKPKGVMIRHESIKNLIIWHNHLFNVNQNSQLTLVAGLAFDISVWEVWSALCSGATLHIADQQQRAETSSLASFFLKKRITHGFVPTVLVPDFLENSRTAILKELKFLFTGGEKLKTVKTDGLPYQLIDYYGPTECSVFATFHPVHTSGTEQNSSIGMPVGNIHAYILDTNQQMLPEGNIGELCLSGTGLAKGYLNNEELTRQKFVEHPYQQGERLYLTGDLARWLSNGEIQFLGRKDKQVKIRGFRIELGEIETTLLAADHSIRDVVVITKGNSENNKYLIAFLVLETNEPDVNKIRQHLKDELPVYMMPAHFIPIKNIPLTANGKTDENALNELALQYIKDVIPSSPPENEMEHLIAKIWAKTLDRPVINRSDNFFDIGGDSLLVAVVAVSLSKELGMKVYLRDIYQYPVLQQLADSIQNRTLQTTEFPKEDVEPYVELQQDVFLHPETEKFKDFDVNIMNDPSDILLTGATGYVGIHLLHELLETTSATVYCLVRARDEAHAIEKINDYFSAYHIQVGDNQRKRIIPVVGDLTQSDLGLKKQQYDQLASTIQMIYHSGSSVNFIEPYSYMKAANVEGLREIIKLAAAEKTKCLVLLSTISVYSWGHVFTGKTVMKESDDISQNIMAVSKDIGYVRSKYVMEAIADLAAEKGLPLITYRLGYAMCHSKTGASAPYQWWAGLIKNCIEYGSYPQLKELREGLITVDYMTRSIGAISKNPKAIGQKFNLIASPETNLTLQDFFDLLEQYYTFELKGLPYKDWRKQWEDDSKNRLFPLTSLFKDNMHEGLSTVELYQDTYIWDQKNVETFLENTHIKEPVFDKKMLDIYLKYLGIVIN</sequence>